<accession>A0A835Y5W1</accession>
<name>A0A835Y5W1_9CHLO</name>
<reference evidence="1" key="1">
    <citation type="journal article" date="2020" name="bioRxiv">
        <title>Comparative genomics of Chlamydomonas.</title>
        <authorList>
            <person name="Craig R.J."/>
            <person name="Hasan A.R."/>
            <person name="Ness R.W."/>
            <person name="Keightley P.D."/>
        </authorList>
    </citation>
    <scope>NUCLEOTIDE SEQUENCE</scope>
    <source>
        <strain evidence="1">CCAP 11/70</strain>
    </source>
</reference>
<evidence type="ECO:0000313" key="1">
    <source>
        <dbReference type="EMBL" id="KAG2491614.1"/>
    </source>
</evidence>
<dbReference type="AlphaFoldDB" id="A0A835Y5W1"/>
<organism evidence="1 2">
    <name type="scientific">Edaphochlamys debaryana</name>
    <dbReference type="NCBI Taxonomy" id="47281"/>
    <lineage>
        <taxon>Eukaryota</taxon>
        <taxon>Viridiplantae</taxon>
        <taxon>Chlorophyta</taxon>
        <taxon>core chlorophytes</taxon>
        <taxon>Chlorophyceae</taxon>
        <taxon>CS clade</taxon>
        <taxon>Chlamydomonadales</taxon>
        <taxon>Chlamydomonadales incertae sedis</taxon>
        <taxon>Edaphochlamys</taxon>
    </lineage>
</organism>
<evidence type="ECO:0000313" key="2">
    <source>
        <dbReference type="Proteomes" id="UP000612055"/>
    </source>
</evidence>
<proteinExistence type="predicted"/>
<comment type="caution">
    <text evidence="1">The sequence shown here is derived from an EMBL/GenBank/DDBJ whole genome shotgun (WGS) entry which is preliminary data.</text>
</comment>
<dbReference type="Proteomes" id="UP000612055">
    <property type="component" value="Unassembled WGS sequence"/>
</dbReference>
<protein>
    <submittedName>
        <fullName evidence="1">Uncharacterized protein</fullName>
    </submittedName>
</protein>
<dbReference type="EMBL" id="JAEHOE010000051">
    <property type="protein sequence ID" value="KAG2491614.1"/>
    <property type="molecule type" value="Genomic_DNA"/>
</dbReference>
<sequence length="305" mass="31237">MNWTSVSRGLHYLNANLVGLGFPTSQGPELLRMAHSWLLGSSNSYLHIIPLDGRSPSPLKAPACLAGVQPNTILLHRLSEAQLTDMAQAMIDLAAAGTAAVAPLCDGVAPARGVHVLTKAGPVNLLAAPPAAQLAPDLILWTAGGGCFQVHEMLQSLGAVSLTAPRIKGIGLPFADEASAGTFLMAGYPDPALPRRTAGGLEYSLAVPPGSVFLPDGCTSVPAPAPSLSDPNAMAVLAALRLTGFQGNGMAELARVTAGDNAADLALDDLTRSAGQIIAQTPAYQAPAPAAQAALWDYPPPSRLL</sequence>
<gene>
    <name evidence="1" type="ORF">HYH03_009985</name>
</gene>
<keyword evidence="2" id="KW-1185">Reference proteome</keyword>